<dbReference type="NCBIfam" id="TIGR00762">
    <property type="entry name" value="DegV"/>
    <property type="match status" value="1"/>
</dbReference>
<evidence type="ECO:0000259" key="3">
    <source>
        <dbReference type="PROSITE" id="PS51480"/>
    </source>
</evidence>
<sequence>MTEVGNMRLLQGMLNGAREVISKKDELNRINVFPVADGDTGSNLASLMQAIIDNVAQKDYSTKELLDEVASAALIGARGNSGMIFAQYLNAVAESYHHLESTVEELVQAFQKAVNKAYEALLDPKEGTILSVMSAWSEALAENYTKEKSLHHSLLNAQEVAEKALANTQFQMPILKKNRLVDSGAKGFYYFIVGLTNAYCEKVAVISEMVEDAQEPIEHVETSKPLYRYCSEFIIKSPTATKQTIQTVLATKGDSLVIVGNEGQIKLHIHTNEPKEVLNLLAKYGTMTYQKVDDMRLQYDVTKKPRAKTAIVTDSIADLPEEFLLTHQIHVLPMNILAEDESFLDKLTVGPTMIKEKMMQQIKMSTAQPTIRSVDALLSFLENKYEQVLIITVSAQLSGTYQLIKQRIKQKNLASDWVHVIDSRLNSVAEGLLVKQAVELVEAGHTFEEIIRQIEQTAKHSFIYVAVADLSPMVESGRIPRFLGKIAQKLSLFPIVSLDENGEGKLIGVSFSQNQSMKKIIKKVTKLHQENQLDELAVTHVSSADKANDWGNQLQKLTGQLSYIVDSSAAIAISAGIGSVAVAGIKKEETI</sequence>
<dbReference type="InterPro" id="IPR048394">
    <property type="entry name" value="FakA-like_M"/>
</dbReference>
<proteinExistence type="predicted"/>
<dbReference type="SMART" id="SM01121">
    <property type="entry name" value="Dak1_2"/>
    <property type="match status" value="1"/>
</dbReference>
<evidence type="ECO:0000256" key="2">
    <source>
        <dbReference type="ARBA" id="ARBA00023121"/>
    </source>
</evidence>
<dbReference type="Gene3D" id="3.30.1180.10">
    <property type="match status" value="1"/>
</dbReference>
<reference evidence="4 5" key="1">
    <citation type="submission" date="2020-03" db="EMBL/GenBank/DDBJ databases">
        <title>Soil Listeria distribution.</title>
        <authorList>
            <person name="Liao J."/>
            <person name="Wiedmann M."/>
        </authorList>
    </citation>
    <scope>NUCLEOTIDE SEQUENCE [LARGE SCALE GENOMIC DNA]</scope>
    <source>
        <strain evidence="4 5">FSL L7-1560</strain>
    </source>
</reference>
<comment type="function">
    <text evidence="1">May bind long-chain fatty acids, such as palmitate, and may play a role in lipid transport or fatty acid metabolism.</text>
</comment>
<dbReference type="EMBL" id="JAARRG010000004">
    <property type="protein sequence ID" value="MBC1486199.1"/>
    <property type="molecule type" value="Genomic_DNA"/>
</dbReference>
<name>A0A7X1C6H3_LISSE</name>
<dbReference type="Gene3D" id="3.40.50.10170">
    <property type="match status" value="1"/>
</dbReference>
<dbReference type="Pfam" id="PF02734">
    <property type="entry name" value="Dak2"/>
    <property type="match status" value="1"/>
</dbReference>
<dbReference type="RefSeq" id="WP_185383703.1">
    <property type="nucleotide sequence ID" value="NZ_CP124262.1"/>
</dbReference>
<dbReference type="InterPro" id="IPR043168">
    <property type="entry name" value="DegV_C"/>
</dbReference>
<dbReference type="PROSITE" id="PS51482">
    <property type="entry name" value="DEGV"/>
    <property type="match status" value="1"/>
</dbReference>
<dbReference type="SUPFAM" id="SSF82549">
    <property type="entry name" value="DAK1/DegV-like"/>
    <property type="match status" value="1"/>
</dbReference>
<dbReference type="Gene3D" id="1.25.40.340">
    <property type="match status" value="1"/>
</dbReference>
<evidence type="ECO:0000313" key="4">
    <source>
        <dbReference type="EMBL" id="MBC1486199.1"/>
    </source>
</evidence>
<dbReference type="GO" id="GO:0004371">
    <property type="term" value="F:glycerone kinase activity"/>
    <property type="evidence" value="ECO:0007669"/>
    <property type="project" value="InterPro"/>
</dbReference>
<feature type="domain" description="DhaL" evidence="3">
    <location>
        <begin position="7"/>
        <end position="197"/>
    </location>
</feature>
<dbReference type="SUPFAM" id="SSF101473">
    <property type="entry name" value="DhaL-like"/>
    <property type="match status" value="1"/>
</dbReference>
<comment type="caution">
    <text evidence="4">The sequence shown here is derived from an EMBL/GenBank/DDBJ whole genome shotgun (WGS) entry which is preliminary data.</text>
</comment>
<accession>A0A7X1C6H3</accession>
<dbReference type="PROSITE" id="PS51480">
    <property type="entry name" value="DHAL"/>
    <property type="match status" value="1"/>
</dbReference>
<dbReference type="InterPro" id="IPR004007">
    <property type="entry name" value="DhaL_dom"/>
</dbReference>
<keyword evidence="2" id="KW-0446">Lipid-binding</keyword>
<evidence type="ECO:0000256" key="1">
    <source>
        <dbReference type="ARBA" id="ARBA00003238"/>
    </source>
</evidence>
<dbReference type="GO" id="GO:0008289">
    <property type="term" value="F:lipid binding"/>
    <property type="evidence" value="ECO:0007669"/>
    <property type="project" value="UniProtKB-KW"/>
</dbReference>
<dbReference type="Proteomes" id="UP000523362">
    <property type="component" value="Unassembled WGS sequence"/>
</dbReference>
<dbReference type="AlphaFoldDB" id="A0A7X1C6H3"/>
<dbReference type="InterPro" id="IPR003797">
    <property type="entry name" value="DegV"/>
</dbReference>
<dbReference type="PANTHER" id="PTHR33434">
    <property type="entry name" value="DEGV DOMAIN-CONTAINING PROTEIN DR_1986-RELATED"/>
    <property type="match status" value="1"/>
</dbReference>
<dbReference type="Pfam" id="PF02645">
    <property type="entry name" value="DegV"/>
    <property type="match status" value="1"/>
</dbReference>
<dbReference type="InterPro" id="IPR033470">
    <property type="entry name" value="FakA-like_C"/>
</dbReference>
<dbReference type="SMART" id="SM01120">
    <property type="entry name" value="Dak2"/>
    <property type="match status" value="1"/>
</dbReference>
<dbReference type="PANTHER" id="PTHR33434:SF8">
    <property type="entry name" value="DEGV DOMAIN-CONTAINING PROTEIN SPR1019"/>
    <property type="match status" value="1"/>
</dbReference>
<gene>
    <name evidence="4" type="ORF">HB897_08180</name>
</gene>
<dbReference type="InterPro" id="IPR050270">
    <property type="entry name" value="DegV_domain_contain"/>
</dbReference>
<evidence type="ECO:0000313" key="5">
    <source>
        <dbReference type="Proteomes" id="UP000523362"/>
    </source>
</evidence>
<protein>
    <submittedName>
        <fullName evidence="4">DegV family EDD domain-containing protein</fullName>
    </submittedName>
</protein>
<dbReference type="Pfam" id="PF21645">
    <property type="entry name" value="FakA-like_M"/>
    <property type="match status" value="1"/>
</dbReference>
<dbReference type="InterPro" id="IPR036117">
    <property type="entry name" value="DhaL_dom_sf"/>
</dbReference>
<dbReference type="GO" id="GO:0006071">
    <property type="term" value="P:glycerol metabolic process"/>
    <property type="evidence" value="ECO:0007669"/>
    <property type="project" value="InterPro"/>
</dbReference>
<organism evidence="4 5">
    <name type="scientific">Listeria seeligeri</name>
    <dbReference type="NCBI Taxonomy" id="1640"/>
    <lineage>
        <taxon>Bacteria</taxon>
        <taxon>Bacillati</taxon>
        <taxon>Bacillota</taxon>
        <taxon>Bacilli</taxon>
        <taxon>Bacillales</taxon>
        <taxon>Listeriaceae</taxon>
        <taxon>Listeria</taxon>
    </lineage>
</organism>